<dbReference type="InterPro" id="IPR036388">
    <property type="entry name" value="WH-like_DNA-bd_sf"/>
</dbReference>
<name>A0ABV9R9Q3_9MICO</name>
<dbReference type="PANTHER" id="PTHR42756:SF1">
    <property type="entry name" value="TRANSCRIPTIONAL REPRESSOR OF EMRAB OPERON"/>
    <property type="match status" value="1"/>
</dbReference>
<proteinExistence type="inferred from homology"/>
<evidence type="ECO:0000313" key="11">
    <source>
        <dbReference type="Proteomes" id="UP001595960"/>
    </source>
</evidence>
<comment type="subcellular location">
    <subcellularLocation>
        <location evidence="1">Cytoplasm</location>
    </subcellularLocation>
</comment>
<keyword evidence="3" id="KW-0238">DNA-binding</keyword>
<accession>A0ABV9R9Q3</accession>
<dbReference type="InterPro" id="IPR055166">
    <property type="entry name" value="Transc_reg_Sar_Rot_HTH"/>
</dbReference>
<dbReference type="Gene3D" id="1.10.10.10">
    <property type="entry name" value="Winged helix-like DNA-binding domain superfamily/Winged helix DNA-binding domain"/>
    <property type="match status" value="1"/>
</dbReference>
<comment type="similarity">
    <text evidence="5">Belongs to the SarZ family.</text>
</comment>
<reference evidence="11" key="1">
    <citation type="journal article" date="2019" name="Int. J. Syst. Evol. Microbiol.">
        <title>The Global Catalogue of Microorganisms (GCM) 10K type strain sequencing project: providing services to taxonomists for standard genome sequencing and annotation.</title>
        <authorList>
            <consortium name="The Broad Institute Genomics Platform"/>
            <consortium name="The Broad Institute Genome Sequencing Center for Infectious Disease"/>
            <person name="Wu L."/>
            <person name="Ma J."/>
        </authorList>
    </citation>
    <scope>NUCLEOTIDE SEQUENCE [LARGE SCALE GENOMIC DNA]</scope>
    <source>
        <strain evidence="11">CGMCC 1.12192</strain>
    </source>
</reference>
<feature type="domain" description="HTH marR-type" evidence="9">
    <location>
        <begin position="5"/>
        <end position="135"/>
    </location>
</feature>
<protein>
    <recommendedName>
        <fullName evidence="6">HTH-type transcriptional regulator SarZ</fullName>
    </recommendedName>
    <alternativeName>
        <fullName evidence="7">Staphylococcal accessory regulator Z</fullName>
    </alternativeName>
</protein>
<comment type="caution">
    <text evidence="10">The sequence shown here is derived from an EMBL/GenBank/DDBJ whole genome shotgun (WGS) entry which is preliminary data.</text>
</comment>
<feature type="region of interest" description="Disordered" evidence="8">
    <location>
        <begin position="138"/>
        <end position="162"/>
    </location>
</feature>
<keyword evidence="11" id="KW-1185">Reference proteome</keyword>
<dbReference type="Pfam" id="PF22381">
    <property type="entry name" value="Staph_reg_Sar_Rot"/>
    <property type="match status" value="1"/>
</dbReference>
<evidence type="ECO:0000256" key="4">
    <source>
        <dbReference type="ARBA" id="ARBA00023163"/>
    </source>
</evidence>
<dbReference type="InterPro" id="IPR000835">
    <property type="entry name" value="HTH_MarR-typ"/>
</dbReference>
<evidence type="ECO:0000256" key="1">
    <source>
        <dbReference type="ARBA" id="ARBA00004496"/>
    </source>
</evidence>
<evidence type="ECO:0000256" key="2">
    <source>
        <dbReference type="ARBA" id="ARBA00023015"/>
    </source>
</evidence>
<keyword evidence="4" id="KW-0804">Transcription</keyword>
<dbReference type="PANTHER" id="PTHR42756">
    <property type="entry name" value="TRANSCRIPTIONAL REGULATOR, MARR"/>
    <property type="match status" value="1"/>
</dbReference>
<evidence type="ECO:0000259" key="9">
    <source>
        <dbReference type="PROSITE" id="PS50995"/>
    </source>
</evidence>
<evidence type="ECO:0000256" key="5">
    <source>
        <dbReference type="ARBA" id="ARBA00046337"/>
    </source>
</evidence>
<organism evidence="10 11">
    <name type="scientific">Agromyces aurantiacus</name>
    <dbReference type="NCBI Taxonomy" id="165814"/>
    <lineage>
        <taxon>Bacteria</taxon>
        <taxon>Bacillati</taxon>
        <taxon>Actinomycetota</taxon>
        <taxon>Actinomycetes</taxon>
        <taxon>Micrococcales</taxon>
        <taxon>Microbacteriaceae</taxon>
        <taxon>Agromyces</taxon>
    </lineage>
</organism>
<evidence type="ECO:0000256" key="8">
    <source>
        <dbReference type="SAM" id="MobiDB-lite"/>
    </source>
</evidence>
<evidence type="ECO:0000256" key="7">
    <source>
        <dbReference type="ARBA" id="ARBA00047207"/>
    </source>
</evidence>
<dbReference type="InterPro" id="IPR036390">
    <property type="entry name" value="WH_DNA-bd_sf"/>
</dbReference>
<dbReference type="SMART" id="SM00347">
    <property type="entry name" value="HTH_MARR"/>
    <property type="match status" value="1"/>
</dbReference>
<dbReference type="RefSeq" id="WP_239562592.1">
    <property type="nucleotide sequence ID" value="NZ_JAFBBW010000001.1"/>
</dbReference>
<sequence length="162" mass="17454">MAVTDEMVCFSLYAASRATTQLYRTLLERWGLTYPQYLVLVALWREGEQTVTSLGDLLQLDSGTLSPLLRRMEQSGLVTRARSAQDERVVTLALGERGTALRGELAHLPSRIAEAAGVRDADAESLIRTLQEITSSMHAAAASAHEPRSGSAARASASPGAR</sequence>
<gene>
    <name evidence="10" type="ORF">ACFPER_08795</name>
</gene>
<evidence type="ECO:0000256" key="6">
    <source>
        <dbReference type="ARBA" id="ARBA00047188"/>
    </source>
</evidence>
<keyword evidence="2" id="KW-0805">Transcription regulation</keyword>
<dbReference type="Proteomes" id="UP001595960">
    <property type="component" value="Unassembled WGS sequence"/>
</dbReference>
<dbReference type="PROSITE" id="PS50995">
    <property type="entry name" value="HTH_MARR_2"/>
    <property type="match status" value="1"/>
</dbReference>
<evidence type="ECO:0000256" key="3">
    <source>
        <dbReference type="ARBA" id="ARBA00023125"/>
    </source>
</evidence>
<evidence type="ECO:0000313" key="10">
    <source>
        <dbReference type="EMBL" id="MFC4828882.1"/>
    </source>
</evidence>
<dbReference type="EMBL" id="JBHSJC010000001">
    <property type="protein sequence ID" value="MFC4828882.1"/>
    <property type="molecule type" value="Genomic_DNA"/>
</dbReference>
<dbReference type="SUPFAM" id="SSF46785">
    <property type="entry name" value="Winged helix' DNA-binding domain"/>
    <property type="match status" value="1"/>
</dbReference>